<name>A0A7J7J7N6_BUGNE</name>
<comment type="caution">
    <text evidence="2">The sequence shown here is derived from an EMBL/GenBank/DDBJ whole genome shotgun (WGS) entry which is preliminary data.</text>
</comment>
<feature type="compositionally biased region" description="Basic and acidic residues" evidence="1">
    <location>
        <begin position="103"/>
        <end position="115"/>
    </location>
</feature>
<evidence type="ECO:0000313" key="3">
    <source>
        <dbReference type="Proteomes" id="UP000593567"/>
    </source>
</evidence>
<keyword evidence="3" id="KW-1185">Reference proteome</keyword>
<feature type="region of interest" description="Disordered" evidence="1">
    <location>
        <begin position="79"/>
        <end position="135"/>
    </location>
</feature>
<dbReference type="AlphaFoldDB" id="A0A7J7J7N6"/>
<proteinExistence type="predicted"/>
<evidence type="ECO:0000256" key="1">
    <source>
        <dbReference type="SAM" id="MobiDB-lite"/>
    </source>
</evidence>
<sequence>MMPDIITNASTISVLSPTGIKYTETLVPPFLVTSGLKFKKMKKITIALGILITCVVLEGQGQKVGRQNQVVGRDTFSSGLQASHQHGKSLKTGAKNSNNQQAKLDKQNRRQARIDKQRRRQERKKQRLAKEEAAKLKASKGTDFEQFDNAAGFNNLQAEANKNVKNKFGLSLVSENLHSEDAAIKQNDGQKASSGTKLAHVEDVDAAQFFNAEVIDEAEILDEDGLSAAAGNEDVLSAAELRENSNQEFVDAVHKNDQFLKSEGSAQANQQSGFNEFGSSPFFGLMVLAAMHLVGLVHLKGGSNGNLQQIPCGSLLTMKVVLVSARCLQGEAWSV</sequence>
<protein>
    <submittedName>
        <fullName evidence="2">Uncharacterized protein</fullName>
    </submittedName>
</protein>
<accession>A0A7J7J7N6</accession>
<gene>
    <name evidence="2" type="ORF">EB796_020018</name>
</gene>
<dbReference type="Proteomes" id="UP000593567">
    <property type="component" value="Unassembled WGS sequence"/>
</dbReference>
<dbReference type="EMBL" id="VXIV02002982">
    <property type="protein sequence ID" value="KAF6021676.1"/>
    <property type="molecule type" value="Genomic_DNA"/>
</dbReference>
<feature type="compositionally biased region" description="Basic residues" evidence="1">
    <location>
        <begin position="116"/>
        <end position="127"/>
    </location>
</feature>
<reference evidence="2" key="1">
    <citation type="submission" date="2020-06" db="EMBL/GenBank/DDBJ databases">
        <title>Draft genome of Bugula neritina, a colonial animal packing powerful symbionts and potential medicines.</title>
        <authorList>
            <person name="Rayko M."/>
        </authorList>
    </citation>
    <scope>NUCLEOTIDE SEQUENCE [LARGE SCALE GENOMIC DNA]</scope>
    <source>
        <strain evidence="2">Kwan_BN1</strain>
    </source>
</reference>
<evidence type="ECO:0000313" key="2">
    <source>
        <dbReference type="EMBL" id="KAF6021676.1"/>
    </source>
</evidence>
<organism evidence="2 3">
    <name type="scientific">Bugula neritina</name>
    <name type="common">Brown bryozoan</name>
    <name type="synonym">Sertularia neritina</name>
    <dbReference type="NCBI Taxonomy" id="10212"/>
    <lineage>
        <taxon>Eukaryota</taxon>
        <taxon>Metazoa</taxon>
        <taxon>Spiralia</taxon>
        <taxon>Lophotrochozoa</taxon>
        <taxon>Bryozoa</taxon>
        <taxon>Gymnolaemata</taxon>
        <taxon>Cheilostomatida</taxon>
        <taxon>Flustrina</taxon>
        <taxon>Buguloidea</taxon>
        <taxon>Bugulidae</taxon>
        <taxon>Bugula</taxon>
    </lineage>
</organism>